<keyword evidence="2" id="KW-1185">Reference proteome</keyword>
<protein>
    <submittedName>
        <fullName evidence="3">PINc domain-containing protein</fullName>
    </submittedName>
</protein>
<evidence type="ECO:0000313" key="3">
    <source>
        <dbReference type="WBParaSite" id="ALUE_0000638601-mRNA-1"/>
    </source>
</evidence>
<organism evidence="2 3">
    <name type="scientific">Ascaris lumbricoides</name>
    <name type="common">Giant roundworm</name>
    <dbReference type="NCBI Taxonomy" id="6252"/>
    <lineage>
        <taxon>Eukaryota</taxon>
        <taxon>Metazoa</taxon>
        <taxon>Ecdysozoa</taxon>
        <taxon>Nematoda</taxon>
        <taxon>Chromadorea</taxon>
        <taxon>Rhabditida</taxon>
        <taxon>Spirurina</taxon>
        <taxon>Ascaridomorpha</taxon>
        <taxon>Ascaridoidea</taxon>
        <taxon>Ascarididae</taxon>
        <taxon>Ascaris</taxon>
    </lineage>
</organism>
<accession>A0A0M3HUD3</accession>
<name>A0A0M3HUD3_ASCLU</name>
<sequence length="306" mass="34330">MGFKGRARKWPSAFKNVLQIRNCSISSEVRLVYYSADDCIEWIDGRRIRGSDTGDLSHLIYEMAKYFRIFIVPEDSAAQSLRRDPMTEMRKAPNARKMQLFWTMSSIINDVENRRPRPSTLYRKDDSSDDSLHSPIRDFSSSDSSVPTSSKADAAFTTIKELHVPTVDVAKNAGDQAQRKCALWQTVLLAWSFVSPIKASSYPIVGSLVCRINWWFAKHMPIVDVAKNAGDQAQRKCALWQTVLLAWSFVIPIKASSYPIVGSLVCRIIWLKILAVILQPDEPISLAVILALNLPIGNVIVAMAAI</sequence>
<evidence type="ECO:0000256" key="1">
    <source>
        <dbReference type="SAM" id="MobiDB-lite"/>
    </source>
</evidence>
<feature type="region of interest" description="Disordered" evidence="1">
    <location>
        <begin position="116"/>
        <end position="149"/>
    </location>
</feature>
<dbReference type="AlphaFoldDB" id="A0A0M3HUD3"/>
<dbReference type="Proteomes" id="UP000036681">
    <property type="component" value="Unplaced"/>
</dbReference>
<evidence type="ECO:0000313" key="2">
    <source>
        <dbReference type="Proteomes" id="UP000036681"/>
    </source>
</evidence>
<proteinExistence type="predicted"/>
<reference evidence="3" key="1">
    <citation type="submission" date="2017-02" db="UniProtKB">
        <authorList>
            <consortium name="WormBaseParasite"/>
        </authorList>
    </citation>
    <scope>IDENTIFICATION</scope>
</reference>
<feature type="compositionally biased region" description="Basic and acidic residues" evidence="1">
    <location>
        <begin position="122"/>
        <end position="136"/>
    </location>
</feature>
<dbReference type="WBParaSite" id="ALUE_0000638601-mRNA-1">
    <property type="protein sequence ID" value="ALUE_0000638601-mRNA-1"/>
    <property type="gene ID" value="ALUE_0000638601"/>
</dbReference>